<dbReference type="PROSITE" id="PS51257">
    <property type="entry name" value="PROKAR_LIPOPROTEIN"/>
    <property type="match status" value="1"/>
</dbReference>
<evidence type="ECO:0000256" key="7">
    <source>
        <dbReference type="PROSITE-ProRule" id="PRU00433"/>
    </source>
</evidence>
<reference evidence="9 10" key="1">
    <citation type="submission" date="2020-01" db="EMBL/GenBank/DDBJ databases">
        <title>Spongiivirga citrea KCTC 32990T.</title>
        <authorList>
            <person name="Wang G."/>
        </authorList>
    </citation>
    <scope>NUCLEOTIDE SEQUENCE [LARGE SCALE GENOMIC DNA]</scope>
    <source>
        <strain evidence="9 10">KCTC 32990</strain>
    </source>
</reference>
<evidence type="ECO:0000313" key="10">
    <source>
        <dbReference type="Proteomes" id="UP000474296"/>
    </source>
</evidence>
<dbReference type="GO" id="GO:0004130">
    <property type="term" value="F:cytochrome-c peroxidase activity"/>
    <property type="evidence" value="ECO:0007669"/>
    <property type="project" value="TreeGrafter"/>
</dbReference>
<dbReference type="InterPro" id="IPR038352">
    <property type="entry name" value="Imelysin_sf"/>
</dbReference>
<evidence type="ECO:0000256" key="2">
    <source>
        <dbReference type="ARBA" id="ARBA00022617"/>
    </source>
</evidence>
<dbReference type="Gene3D" id="1.20.1420.20">
    <property type="entry name" value="M75 peptidase, HXXE motif"/>
    <property type="match status" value="1"/>
</dbReference>
<name>A0A6M0CKL0_9FLAO</name>
<sequence length="595" mass="67979">MLLGKLNGAYVIISLFLLLIGCKKEKETITEKKDLNHKLQERYQEYLALGINALDKIANTKDIDSAKILYKEARKQFKYAEPILAYIDAENYKFLNQPNITKVEEDDFTDIKIKKPSGFQVLEETIFADEPELNEIHFHSVKTKNRLVFTKNNADLSFLKDHHILWIIRDALMRVSLTGVTGFDSPVLENSLAEGQWVYRSVQDIISMHKERFSNSNLLTQWNNHFEKTVANLTGEFNSFDRYSFMKNHTFTGLLLFNKTVDDWNVSFPFNRSIKNDVTSLYSDKTFNLSYFSGEKFDSLNVRKIALGKQLFHDKDLSNGKAMSCATCHNPKKQYTDGLKIGKKVSRNTPTLLYASLQKGFFYDNRSGSLEGQIISVVENENEFHSNLKHVEEVVNQNKEYVVQFDSLYRQGANELNIRNAIATFIRSLTPFNSKVDKNLNGIESTLTESEINGFNLFHGKAKCATCHFPPSYNGTVPILYKESEMELIGIPKFNDTINAIVDTDLGAYEVYKTEERKYFFKTSTIRNVDMTGPYMHNGVYNTLEEVVDFYNRGGGAGIGINLEAQTLPPDALKLSKNEVNDLVLFMKALSDPIE</sequence>
<keyword evidence="10" id="KW-1185">Reference proteome</keyword>
<dbReference type="Pfam" id="PF03150">
    <property type="entry name" value="CCP_MauG"/>
    <property type="match status" value="1"/>
</dbReference>
<dbReference type="PROSITE" id="PS51007">
    <property type="entry name" value="CYTC"/>
    <property type="match status" value="2"/>
</dbReference>
<evidence type="ECO:0000256" key="3">
    <source>
        <dbReference type="ARBA" id="ARBA00022723"/>
    </source>
</evidence>
<dbReference type="SUPFAM" id="SSF46626">
    <property type="entry name" value="Cytochrome c"/>
    <property type="match status" value="2"/>
</dbReference>
<dbReference type="EMBL" id="JAABOQ010000002">
    <property type="protein sequence ID" value="NER16504.1"/>
    <property type="molecule type" value="Genomic_DNA"/>
</dbReference>
<evidence type="ECO:0000313" key="9">
    <source>
        <dbReference type="EMBL" id="NER16504.1"/>
    </source>
</evidence>
<dbReference type="InterPro" id="IPR009056">
    <property type="entry name" value="Cyt_c-like_dom"/>
</dbReference>
<evidence type="ECO:0000256" key="6">
    <source>
        <dbReference type="ARBA" id="ARBA00023004"/>
    </source>
</evidence>
<organism evidence="9 10">
    <name type="scientific">Spongiivirga citrea</name>
    <dbReference type="NCBI Taxonomy" id="1481457"/>
    <lineage>
        <taxon>Bacteria</taxon>
        <taxon>Pseudomonadati</taxon>
        <taxon>Bacteroidota</taxon>
        <taxon>Flavobacteriia</taxon>
        <taxon>Flavobacteriales</taxon>
        <taxon>Flavobacteriaceae</taxon>
        <taxon>Spongiivirga</taxon>
    </lineage>
</organism>
<evidence type="ECO:0000256" key="1">
    <source>
        <dbReference type="ARBA" id="ARBA00004196"/>
    </source>
</evidence>
<dbReference type="InterPro" id="IPR036909">
    <property type="entry name" value="Cyt_c-like_dom_sf"/>
</dbReference>
<dbReference type="Gene3D" id="1.10.760.10">
    <property type="entry name" value="Cytochrome c-like domain"/>
    <property type="match status" value="2"/>
</dbReference>
<gene>
    <name evidence="9" type="ORF">GWK10_04740</name>
</gene>
<dbReference type="GO" id="GO:0009055">
    <property type="term" value="F:electron transfer activity"/>
    <property type="evidence" value="ECO:0007669"/>
    <property type="project" value="InterPro"/>
</dbReference>
<dbReference type="PANTHER" id="PTHR30600:SF10">
    <property type="entry name" value="BLL6722 PROTEIN"/>
    <property type="match status" value="1"/>
</dbReference>
<dbReference type="GO" id="GO:0030313">
    <property type="term" value="C:cell envelope"/>
    <property type="evidence" value="ECO:0007669"/>
    <property type="project" value="UniProtKB-SubCell"/>
</dbReference>
<keyword evidence="2 7" id="KW-0349">Heme</keyword>
<dbReference type="Proteomes" id="UP000474296">
    <property type="component" value="Unassembled WGS sequence"/>
</dbReference>
<keyword evidence="5" id="KW-0560">Oxidoreductase</keyword>
<proteinExistence type="predicted"/>
<accession>A0A6M0CKL0</accession>
<dbReference type="AlphaFoldDB" id="A0A6M0CKL0"/>
<dbReference type="PANTHER" id="PTHR30600">
    <property type="entry name" value="CYTOCHROME C PEROXIDASE-RELATED"/>
    <property type="match status" value="1"/>
</dbReference>
<dbReference type="InterPro" id="IPR051395">
    <property type="entry name" value="Cytochrome_c_Peroxidase/MauG"/>
</dbReference>
<feature type="domain" description="Cytochrome c" evidence="8">
    <location>
        <begin position="449"/>
        <end position="591"/>
    </location>
</feature>
<dbReference type="GO" id="GO:0020037">
    <property type="term" value="F:heme binding"/>
    <property type="evidence" value="ECO:0007669"/>
    <property type="project" value="InterPro"/>
</dbReference>
<keyword evidence="3 7" id="KW-0479">Metal-binding</keyword>
<dbReference type="InterPro" id="IPR004852">
    <property type="entry name" value="Di-haem_cyt_c_peroxidsae"/>
</dbReference>
<evidence type="ECO:0000256" key="5">
    <source>
        <dbReference type="ARBA" id="ARBA00023002"/>
    </source>
</evidence>
<feature type="domain" description="Cytochrome c" evidence="8">
    <location>
        <begin position="303"/>
        <end position="406"/>
    </location>
</feature>
<evidence type="ECO:0000259" key="8">
    <source>
        <dbReference type="PROSITE" id="PS51007"/>
    </source>
</evidence>
<protein>
    <submittedName>
        <fullName evidence="9">Methylamine utilization protein</fullName>
    </submittedName>
</protein>
<dbReference type="RefSeq" id="WP_164029776.1">
    <property type="nucleotide sequence ID" value="NZ_JAABOQ010000002.1"/>
</dbReference>
<keyword evidence="4" id="KW-0732">Signal</keyword>
<comment type="caution">
    <text evidence="9">The sequence shown here is derived from an EMBL/GenBank/DDBJ whole genome shotgun (WGS) entry which is preliminary data.</text>
</comment>
<keyword evidence="6 7" id="KW-0408">Iron</keyword>
<comment type="subcellular location">
    <subcellularLocation>
        <location evidence="1">Cell envelope</location>
    </subcellularLocation>
</comment>
<evidence type="ECO:0000256" key="4">
    <source>
        <dbReference type="ARBA" id="ARBA00022729"/>
    </source>
</evidence>
<dbReference type="GO" id="GO:0046872">
    <property type="term" value="F:metal ion binding"/>
    <property type="evidence" value="ECO:0007669"/>
    <property type="project" value="UniProtKB-KW"/>
</dbReference>